<proteinExistence type="predicted"/>
<reference evidence="2 3" key="1">
    <citation type="submission" date="2014-05" db="EMBL/GenBank/DDBJ databases">
        <title>Genome Announcement of Sphingobium lucknowense F2.</title>
        <authorList>
            <person name="Lal R."/>
            <person name="Negi V."/>
            <person name="Lata P."/>
            <person name="Sangwan N."/>
            <person name="Gupta S.K."/>
            <person name="Rao D.L.N."/>
            <person name="Das S."/>
        </authorList>
    </citation>
    <scope>NUCLEOTIDE SEQUENCE [LARGE SCALE GENOMIC DNA]</scope>
    <source>
        <strain evidence="2 3">F2</strain>
    </source>
</reference>
<feature type="compositionally biased region" description="Basic residues" evidence="1">
    <location>
        <begin position="1"/>
        <end position="10"/>
    </location>
</feature>
<dbReference type="EMBL" id="JANF02000048">
    <property type="protein sequence ID" value="KER36663.1"/>
    <property type="molecule type" value="Genomic_DNA"/>
</dbReference>
<accession>A0A8E0WSI7</accession>
<feature type="region of interest" description="Disordered" evidence="1">
    <location>
        <begin position="1"/>
        <end position="26"/>
    </location>
</feature>
<name>A0A8E0WSI7_9SPHN</name>
<dbReference type="Proteomes" id="UP000028135">
    <property type="component" value="Unassembled WGS sequence"/>
</dbReference>
<organism evidence="2 3">
    <name type="scientific">Sphingobium indicum F2</name>
    <dbReference type="NCBI Taxonomy" id="1450518"/>
    <lineage>
        <taxon>Bacteria</taxon>
        <taxon>Pseudomonadati</taxon>
        <taxon>Pseudomonadota</taxon>
        <taxon>Alphaproteobacteria</taxon>
        <taxon>Sphingomonadales</taxon>
        <taxon>Sphingomonadaceae</taxon>
        <taxon>Sphingobium</taxon>
    </lineage>
</organism>
<dbReference type="AlphaFoldDB" id="A0A8E0WSI7"/>
<gene>
    <name evidence="2" type="ORF">AL00_09315</name>
</gene>
<evidence type="ECO:0000313" key="3">
    <source>
        <dbReference type="Proteomes" id="UP000028135"/>
    </source>
</evidence>
<sequence length="138" mass="15072">MGFNISKKRASQTGDIELKNGDGTPMLDDAGNPISVTVHGPASKVWEQAHADKNRKRAMLLRKNGGRMEAALDNALKDQIEFLCRVTICFNGDIEHPDAAAKGLVRAIYEDDELGFIRDHVDGEVNDWSAFTKGSATS</sequence>
<evidence type="ECO:0000313" key="2">
    <source>
        <dbReference type="EMBL" id="KER36663.1"/>
    </source>
</evidence>
<comment type="caution">
    <text evidence="2">The sequence shown here is derived from an EMBL/GenBank/DDBJ whole genome shotgun (WGS) entry which is preliminary data.</text>
</comment>
<protein>
    <submittedName>
        <fullName evidence="2">Uncharacterized protein</fullName>
    </submittedName>
</protein>
<evidence type="ECO:0000256" key="1">
    <source>
        <dbReference type="SAM" id="MobiDB-lite"/>
    </source>
</evidence>